<dbReference type="GO" id="GO:0000272">
    <property type="term" value="P:polysaccharide catabolic process"/>
    <property type="evidence" value="ECO:0007669"/>
    <property type="project" value="UniProtKB-KW"/>
</dbReference>
<sequence>MKRKSIISVLFIFLLVLAGCSSSKVKLPAQSEVTDKTLKDVFAEHGMKVGTCISSQVTKKTATSDLMVTQFCSCTMENAMKPDYILDQAQSRSSGKPIVKFNSEALSLMSWAKKNSFSMRGHTMIWHSQTPDWLFREDFDPRGSYVGREEMLSRMEALIRGVFEELKAQGYIDLFYAYDVVNEAWMEDGSMRDSNWRRIIGDDYLWYAFYYADKYAPETIDLYYNDYNEQYKADSIAAFVDTLKDDDGRSLIDGIGLQAHLFTADDVNTYLEGVDILAETGLKLELTEVDVGLGKYEGALTNTDANLKMQGRYCYELFQGLFERVDAGKVRMDAVTFWGFSDGFSWRREYSPQLYDSDLDPKYALYGVMQIKEYAGYDPAE</sequence>
<dbReference type="InterPro" id="IPR044846">
    <property type="entry name" value="GH10"/>
</dbReference>
<dbReference type="InterPro" id="IPR001000">
    <property type="entry name" value="GH10_dom"/>
</dbReference>
<name>E9NSH9_9ZZZZ</name>
<reference evidence="6" key="1">
    <citation type="journal article" date="2011" name="Science">
        <title>Metagenomic discovery of biomass-degrading genes and genomes from cow rumen.</title>
        <authorList>
            <person name="Hess M."/>
            <person name="Sczyrba A."/>
            <person name="Egan R."/>
            <person name="Kim T.W."/>
            <person name="Chokhawala H."/>
            <person name="Schroth G."/>
            <person name="Luo S."/>
            <person name="Clark D.S."/>
            <person name="Chen F."/>
            <person name="Zhang T."/>
            <person name="Mackie R.I."/>
            <person name="Pennacchio L.A."/>
            <person name="Tringe S.G."/>
            <person name="Visel A."/>
            <person name="Woyke T."/>
            <person name="Wang Z."/>
            <person name="Rubin E.M."/>
        </authorList>
    </citation>
    <scope>NUCLEOTIDE SEQUENCE</scope>
</reference>
<evidence type="ECO:0000256" key="4">
    <source>
        <dbReference type="ARBA" id="ARBA00023326"/>
    </source>
</evidence>
<keyword evidence="4" id="KW-0624">Polysaccharide degradation</keyword>
<dbReference type="PANTHER" id="PTHR31490:SF90">
    <property type="entry name" value="ENDO-1,4-BETA-XYLANASE A"/>
    <property type="match status" value="1"/>
</dbReference>
<dbReference type="PANTHER" id="PTHR31490">
    <property type="entry name" value="GLYCOSYL HYDROLASE"/>
    <property type="match status" value="1"/>
</dbReference>
<dbReference type="SUPFAM" id="SSF51445">
    <property type="entry name" value="(Trans)glycosidases"/>
    <property type="match status" value="1"/>
</dbReference>
<dbReference type="EMBL" id="HQ706007">
    <property type="protein sequence ID" value="ADX05674.1"/>
    <property type="molecule type" value="Genomic_DNA"/>
</dbReference>
<dbReference type="GO" id="GO:0004553">
    <property type="term" value="F:hydrolase activity, hydrolyzing O-glycosyl compounds"/>
    <property type="evidence" value="ECO:0007669"/>
    <property type="project" value="InterPro"/>
</dbReference>
<evidence type="ECO:0000313" key="6">
    <source>
        <dbReference type="EMBL" id="ADX05674.1"/>
    </source>
</evidence>
<evidence type="ECO:0000259" key="5">
    <source>
        <dbReference type="PROSITE" id="PS51760"/>
    </source>
</evidence>
<feature type="domain" description="GH10" evidence="5">
    <location>
        <begin position="32"/>
        <end position="371"/>
    </location>
</feature>
<dbReference type="AlphaFoldDB" id="E9NSH9"/>
<dbReference type="PROSITE" id="PS51257">
    <property type="entry name" value="PROKAR_LIPOPROTEIN"/>
    <property type="match status" value="1"/>
</dbReference>
<proteinExistence type="predicted"/>
<dbReference type="Gene3D" id="3.20.20.80">
    <property type="entry name" value="Glycosidases"/>
    <property type="match status" value="1"/>
</dbReference>
<keyword evidence="1" id="KW-0378">Hydrolase</keyword>
<protein>
    <submittedName>
        <fullName evidence="6">Putative carbohydrate-active enzyme</fullName>
    </submittedName>
</protein>
<evidence type="ECO:0000256" key="3">
    <source>
        <dbReference type="ARBA" id="ARBA00023295"/>
    </source>
</evidence>
<dbReference type="Pfam" id="PF00331">
    <property type="entry name" value="Glyco_hydro_10"/>
    <property type="match status" value="1"/>
</dbReference>
<keyword evidence="3" id="KW-0326">Glycosidase</keyword>
<organism evidence="6">
    <name type="scientific">uncultured organism</name>
    <dbReference type="NCBI Taxonomy" id="155900"/>
    <lineage>
        <taxon>unclassified sequences</taxon>
        <taxon>environmental samples</taxon>
    </lineage>
</organism>
<dbReference type="InterPro" id="IPR017853">
    <property type="entry name" value="GH"/>
</dbReference>
<evidence type="ECO:0000256" key="1">
    <source>
        <dbReference type="ARBA" id="ARBA00022801"/>
    </source>
</evidence>
<accession>E9NSH9</accession>
<dbReference type="PRINTS" id="PR00134">
    <property type="entry name" value="GLHYDRLASE10"/>
</dbReference>
<keyword evidence="2" id="KW-0119">Carbohydrate metabolism</keyword>
<dbReference type="SMART" id="SM00633">
    <property type="entry name" value="Glyco_10"/>
    <property type="match status" value="1"/>
</dbReference>
<evidence type="ECO:0000256" key="2">
    <source>
        <dbReference type="ARBA" id="ARBA00023277"/>
    </source>
</evidence>
<gene>
    <name evidence="6" type="ORF">SARM_0003</name>
</gene>
<dbReference type="PROSITE" id="PS51760">
    <property type="entry name" value="GH10_2"/>
    <property type="match status" value="1"/>
</dbReference>